<evidence type="ECO:0000313" key="5">
    <source>
        <dbReference type="Proteomes" id="UP000007800"/>
    </source>
</evidence>
<feature type="region of interest" description="Disordered" evidence="3">
    <location>
        <begin position="136"/>
        <end position="184"/>
    </location>
</feature>
<dbReference type="AlphaFoldDB" id="C5KH18"/>
<protein>
    <submittedName>
        <fullName evidence="4">Pre-rRNA-processing protein TSR2, putative</fullName>
    </submittedName>
</protein>
<accession>C5KH18</accession>
<proteinExistence type="inferred from homology"/>
<comment type="similarity">
    <text evidence="1">Belongs to the TSR2 family.</text>
</comment>
<dbReference type="EMBL" id="GG673069">
    <property type="protein sequence ID" value="EER15880.1"/>
    <property type="molecule type" value="Genomic_DNA"/>
</dbReference>
<dbReference type="GeneID" id="9060716"/>
<dbReference type="OrthoDB" id="263560at2759"/>
<sequence>MSSSSSSTECEQAFLDAVHHVFTNWTALTLARDNCDCNPREASQRIENIAESVIADLRAGGAKLSSENSDQVAKLADRLFEMIANSFQMVLEDGSDEDVAYMLIRLWESCSRGDLGVAREVVNATQDRDQSKVLEQCAEEGQGEADNEEEEEEEVPLAEQEGQHKEPEVDEDGFQTVTRGRRRR</sequence>
<feature type="compositionally biased region" description="Acidic residues" evidence="3">
    <location>
        <begin position="137"/>
        <end position="156"/>
    </location>
</feature>
<evidence type="ECO:0000313" key="4">
    <source>
        <dbReference type="EMBL" id="EER15880.1"/>
    </source>
</evidence>
<dbReference type="Proteomes" id="UP000007800">
    <property type="component" value="Unassembled WGS sequence"/>
</dbReference>
<keyword evidence="2" id="KW-0698">rRNA processing</keyword>
<dbReference type="InterPro" id="IPR019398">
    <property type="entry name" value="Pre-rRNA_process_TSR2"/>
</dbReference>
<dbReference type="OMA" id="HHVFTNW"/>
<keyword evidence="5" id="KW-1185">Reference proteome</keyword>
<name>C5KH18_PERM5</name>
<dbReference type="GO" id="GO:0006364">
    <property type="term" value="P:rRNA processing"/>
    <property type="evidence" value="ECO:0007669"/>
    <property type="project" value="UniProtKB-KW"/>
</dbReference>
<reference evidence="4 5" key="1">
    <citation type="submission" date="2008-07" db="EMBL/GenBank/DDBJ databases">
        <authorList>
            <person name="El-Sayed N."/>
            <person name="Caler E."/>
            <person name="Inman J."/>
            <person name="Amedeo P."/>
            <person name="Hass B."/>
            <person name="Wortman J."/>
        </authorList>
    </citation>
    <scope>NUCLEOTIDE SEQUENCE [LARGE SCALE GENOMIC DNA]</scope>
    <source>
        <strain evidence="5">ATCC 50983 / TXsc</strain>
    </source>
</reference>
<evidence type="ECO:0000256" key="3">
    <source>
        <dbReference type="SAM" id="MobiDB-lite"/>
    </source>
</evidence>
<organism evidence="5">
    <name type="scientific">Perkinsus marinus (strain ATCC 50983 / TXsc)</name>
    <dbReference type="NCBI Taxonomy" id="423536"/>
    <lineage>
        <taxon>Eukaryota</taxon>
        <taxon>Sar</taxon>
        <taxon>Alveolata</taxon>
        <taxon>Perkinsozoa</taxon>
        <taxon>Perkinsea</taxon>
        <taxon>Perkinsida</taxon>
        <taxon>Perkinsidae</taxon>
        <taxon>Perkinsus</taxon>
    </lineage>
</organism>
<dbReference type="Pfam" id="PF10273">
    <property type="entry name" value="WGG"/>
    <property type="match status" value="1"/>
</dbReference>
<dbReference type="RefSeq" id="XP_002784084.1">
    <property type="nucleotide sequence ID" value="XM_002784038.1"/>
</dbReference>
<evidence type="ECO:0000256" key="2">
    <source>
        <dbReference type="ARBA" id="ARBA00022552"/>
    </source>
</evidence>
<dbReference type="PANTHER" id="PTHR21250">
    <property type="entry name" value="PRE-RRNA-PROCESSING PROTEIN TSR2 HOMOLOG"/>
    <property type="match status" value="1"/>
</dbReference>
<evidence type="ECO:0000256" key="1">
    <source>
        <dbReference type="ARBA" id="ARBA00006524"/>
    </source>
</evidence>
<gene>
    <name evidence="4" type="ORF">Pmar_PMAR003336</name>
</gene>
<dbReference type="InParanoid" id="C5KH18"/>